<accession>A0A0B6ALJ5</accession>
<sequence>MKIQLALDRVTIEEAIILAKLAEPSVDWIEVGTSLIKEYGIESIYKIKQAFPHKTIVADIKTIDNAEYEFTMCYQAGADIATVMGVSPLPTIDTCANVSEKWNKKMMVDLLNTSSSSQKQVGIYRNAIFCHHISKDEQEKEGKSLSQINLRQYFHSDAQIAVAGGINPTSAASLLQMKADVAIIGSAITKSADVAKASAEFQNLFMSRGNV</sequence>
<protein>
    <recommendedName>
        <fullName evidence="4">3-hexulose-6-phosphate synthase</fullName>
        <ecNumber evidence="4">4.1.2.43</ecNumber>
    </recommendedName>
</protein>
<dbReference type="Pfam" id="PF00215">
    <property type="entry name" value="OMPdecase"/>
    <property type="match status" value="1"/>
</dbReference>
<dbReference type="EMBL" id="CP009920">
    <property type="protein sequence ID" value="AJI24381.1"/>
    <property type="molecule type" value="Genomic_DNA"/>
</dbReference>
<dbReference type="AlphaFoldDB" id="A0A0B6ALJ5"/>
<dbReference type="GO" id="GO:0043801">
    <property type="term" value="F:hexulose-6-phosphate synthase activity"/>
    <property type="evidence" value="ECO:0007669"/>
    <property type="project" value="UniProtKB-EC"/>
</dbReference>
<evidence type="ECO:0000256" key="7">
    <source>
        <dbReference type="ARBA" id="ARBA00023277"/>
    </source>
</evidence>
<evidence type="ECO:0000256" key="3">
    <source>
        <dbReference type="ARBA" id="ARBA00006350"/>
    </source>
</evidence>
<dbReference type="SUPFAM" id="SSF51366">
    <property type="entry name" value="Ribulose-phoshate binding barrel"/>
    <property type="match status" value="1"/>
</dbReference>
<name>A0A0B6ALJ5_PRIM2</name>
<dbReference type="PANTHER" id="PTHR35039:SF3">
    <property type="entry name" value="3-KETO-L-GULONATE-6-PHOSPHATE DECARBOXYLASE SGBH-RELATED"/>
    <property type="match status" value="1"/>
</dbReference>
<evidence type="ECO:0000256" key="2">
    <source>
        <dbReference type="ARBA" id="ARBA00005014"/>
    </source>
</evidence>
<dbReference type="GO" id="GO:0019854">
    <property type="term" value="P:L-ascorbic acid catabolic process"/>
    <property type="evidence" value="ECO:0007669"/>
    <property type="project" value="TreeGrafter"/>
</dbReference>
<evidence type="ECO:0000256" key="1">
    <source>
        <dbReference type="ARBA" id="ARBA00000718"/>
    </source>
</evidence>
<dbReference type="RefSeq" id="WP_034650902.1">
    <property type="nucleotide sequence ID" value="NZ_BCVB01000011.1"/>
</dbReference>
<proteinExistence type="inferred from homology"/>
<dbReference type="GO" id="GO:0006207">
    <property type="term" value="P:'de novo' pyrimidine nucleobase biosynthetic process"/>
    <property type="evidence" value="ECO:0007669"/>
    <property type="project" value="InterPro"/>
</dbReference>
<keyword evidence="6" id="KW-0456">Lyase</keyword>
<comment type="pathway">
    <text evidence="2">One-carbon metabolism; formaldehyde assimilation via RuMP pathway; D-fructose 6-phosphate from D-ribulose 5-phosphate and formaldehyde: step 1/2.</text>
</comment>
<dbReference type="InterPro" id="IPR011060">
    <property type="entry name" value="RibuloseP-bd_barrel"/>
</dbReference>
<dbReference type="GO" id="GO:0006730">
    <property type="term" value="P:one-carbon metabolic process"/>
    <property type="evidence" value="ECO:0007669"/>
    <property type="project" value="UniProtKB-KW"/>
</dbReference>
<dbReference type="GeneID" id="93643418"/>
<evidence type="ECO:0000256" key="5">
    <source>
        <dbReference type="ARBA" id="ARBA00022563"/>
    </source>
</evidence>
<dbReference type="HOGENOM" id="CLU_081825_1_0_9"/>
<organism evidence="9 10">
    <name type="scientific">Priestia megaterium (strain ATCC 14581 / DSM 32 / CCUG 1817 / JCM 2506 / NBRC 15308 / NCIMB 9376 / NCTC 10342 / NRRL B-14308 / VKM B-512 / Ford 19)</name>
    <name type="common">Bacillus megaterium</name>
    <dbReference type="NCBI Taxonomy" id="1348623"/>
    <lineage>
        <taxon>Bacteria</taxon>
        <taxon>Bacillati</taxon>
        <taxon>Bacillota</taxon>
        <taxon>Bacilli</taxon>
        <taxon>Bacillales</taxon>
        <taxon>Bacillaceae</taxon>
        <taxon>Priestia</taxon>
    </lineage>
</organism>
<dbReference type="InterPro" id="IPR017553">
    <property type="entry name" value="3-hexulose-6-phosphate_synth"/>
</dbReference>
<evidence type="ECO:0000313" key="9">
    <source>
        <dbReference type="EMBL" id="AJI24381.1"/>
    </source>
</evidence>
<comment type="catalytic activity">
    <reaction evidence="1">
        <text>D-ribulose 5-phosphate + formaldehyde = D-arabino-hex-3-ulose 6-phosphate</text>
        <dbReference type="Rhea" id="RHEA:25201"/>
        <dbReference type="ChEBI" id="CHEBI:16842"/>
        <dbReference type="ChEBI" id="CHEBI:58121"/>
        <dbReference type="ChEBI" id="CHEBI:58542"/>
        <dbReference type="EC" id="4.1.2.43"/>
    </reaction>
</comment>
<evidence type="ECO:0000259" key="8">
    <source>
        <dbReference type="SMART" id="SM00934"/>
    </source>
</evidence>
<feature type="domain" description="Orotidine 5'-phosphate decarboxylase" evidence="8">
    <location>
        <begin position="2"/>
        <end position="201"/>
    </location>
</feature>
<gene>
    <name evidence="9" type="ORF">BG04_5472</name>
</gene>
<dbReference type="CDD" id="cd04726">
    <property type="entry name" value="KGPDC_HPS"/>
    <property type="match status" value="1"/>
</dbReference>
<dbReference type="KEGG" id="bmeg:BG04_5472"/>
<keyword evidence="7" id="KW-0119">Carbohydrate metabolism</keyword>
<dbReference type="InterPro" id="IPR041710">
    <property type="entry name" value="HPS/KGPDC"/>
</dbReference>
<dbReference type="InterPro" id="IPR001754">
    <property type="entry name" value="OMPdeCOase_dom"/>
</dbReference>
<evidence type="ECO:0000313" key="10">
    <source>
        <dbReference type="Proteomes" id="UP000031829"/>
    </source>
</evidence>
<comment type="similarity">
    <text evidence="3">Belongs to the HPS/KGPDC family. HPS subfamily.</text>
</comment>
<dbReference type="SMART" id="SM00934">
    <property type="entry name" value="OMPdecase"/>
    <property type="match status" value="1"/>
</dbReference>
<dbReference type="EC" id="4.1.2.43" evidence="4"/>
<dbReference type="Proteomes" id="UP000031829">
    <property type="component" value="Chromosome"/>
</dbReference>
<evidence type="ECO:0000256" key="6">
    <source>
        <dbReference type="ARBA" id="ARBA00023239"/>
    </source>
</evidence>
<reference evidence="9 10" key="1">
    <citation type="journal article" date="2015" name="Genome Announc.">
        <title>Complete genome sequences for 35 biothreat assay-relevant bacillus species.</title>
        <authorList>
            <person name="Johnson S.L."/>
            <person name="Daligault H.E."/>
            <person name="Davenport K.W."/>
            <person name="Jaissle J."/>
            <person name="Frey K.G."/>
            <person name="Ladner J.T."/>
            <person name="Broomall S.M."/>
            <person name="Bishop-Lilly K.A."/>
            <person name="Bruce D.C."/>
            <person name="Gibbons H.S."/>
            <person name="Coyne S.R."/>
            <person name="Lo C.C."/>
            <person name="Meincke L."/>
            <person name="Munk A.C."/>
            <person name="Koroleva G.I."/>
            <person name="Rosenzweig C.N."/>
            <person name="Palacios G.F."/>
            <person name="Redden C.L."/>
            <person name="Minogue T.D."/>
            <person name="Chain P.S."/>
        </authorList>
    </citation>
    <scope>NUCLEOTIDE SEQUENCE [LARGE SCALE GENOMIC DNA]</scope>
    <source>
        <strain evidence="10">ATCC 14581 / DSM 32 / JCM 2506 / NBRC 15308 / NCIMB 9376 / NCTC 10342 / NRRL B-14308 / VKM B-512</strain>
    </source>
</reference>
<dbReference type="GO" id="GO:0033982">
    <property type="term" value="F:3-dehydro-L-gulonate-6-phosphate decarboxylase activity"/>
    <property type="evidence" value="ECO:0007669"/>
    <property type="project" value="TreeGrafter"/>
</dbReference>
<evidence type="ECO:0000256" key="4">
    <source>
        <dbReference type="ARBA" id="ARBA00012890"/>
    </source>
</evidence>
<dbReference type="InterPro" id="IPR013785">
    <property type="entry name" value="Aldolase_TIM"/>
</dbReference>
<dbReference type="Gene3D" id="3.20.20.70">
    <property type="entry name" value="Aldolase class I"/>
    <property type="match status" value="1"/>
</dbReference>
<dbReference type="NCBIfam" id="TIGR03128">
    <property type="entry name" value="RuMP_HxlA"/>
    <property type="match status" value="1"/>
</dbReference>
<dbReference type="PANTHER" id="PTHR35039">
    <property type="entry name" value="3-KETO-L-GULONATE-6-PHOSPHATE DECARBOXYLASE SGBH-RELATED"/>
    <property type="match status" value="1"/>
</dbReference>
<keyword evidence="5" id="KW-0554">One-carbon metabolism</keyword>
<dbReference type="GO" id="GO:0004590">
    <property type="term" value="F:orotidine-5'-phosphate decarboxylase activity"/>
    <property type="evidence" value="ECO:0007669"/>
    <property type="project" value="InterPro"/>
</dbReference>